<dbReference type="HOGENOM" id="CLU_1044201_0_0_1"/>
<accession>T1H2N8</accession>
<feature type="domain" description="EGF-like" evidence="1">
    <location>
        <begin position="157"/>
        <end position="200"/>
    </location>
</feature>
<dbReference type="STRING" id="36166.T1H2N8"/>
<protein>
    <recommendedName>
        <fullName evidence="1">EGF-like domain-containing protein</fullName>
    </recommendedName>
</protein>
<dbReference type="Pfam" id="PF21164">
    <property type="entry name" value="Dumpy_DPY"/>
    <property type="match status" value="3"/>
</dbReference>
<evidence type="ECO:0000259" key="1">
    <source>
        <dbReference type="SMART" id="SM00181"/>
    </source>
</evidence>
<evidence type="ECO:0000313" key="2">
    <source>
        <dbReference type="EnsemblMetazoa" id="MESCA010491-PA"/>
    </source>
</evidence>
<dbReference type="Proteomes" id="UP000015102">
    <property type="component" value="Unassembled WGS sequence"/>
</dbReference>
<dbReference type="InterPro" id="IPR000742">
    <property type="entry name" value="EGF"/>
</dbReference>
<dbReference type="SMART" id="SM00181">
    <property type="entry name" value="EGF"/>
    <property type="match status" value="4"/>
</dbReference>
<feature type="domain" description="EGF-like" evidence="1">
    <location>
        <begin position="102"/>
        <end position="134"/>
    </location>
</feature>
<feature type="domain" description="EGF-like" evidence="1">
    <location>
        <begin position="223"/>
        <end position="258"/>
    </location>
</feature>
<dbReference type="OMA" id="CEYDEIC"/>
<dbReference type="EnsemblMetazoa" id="MESCA010491-RA">
    <property type="protein sequence ID" value="MESCA010491-PA"/>
    <property type="gene ID" value="MESCA010491"/>
</dbReference>
<feature type="domain" description="EGF-like" evidence="1">
    <location>
        <begin position="56"/>
        <end position="91"/>
    </location>
</feature>
<proteinExistence type="predicted"/>
<dbReference type="PANTHER" id="PTHR22963:SF39">
    <property type="entry name" value="DUMPY"/>
    <property type="match status" value="1"/>
</dbReference>
<reference evidence="3" key="1">
    <citation type="submission" date="2013-02" db="EMBL/GenBank/DDBJ databases">
        <authorList>
            <person name="Hughes D."/>
        </authorList>
    </citation>
    <scope>NUCLEOTIDE SEQUENCE</scope>
    <source>
        <strain>Durham</strain>
        <strain evidence="3">NC isolate 2 -- Noor lab</strain>
    </source>
</reference>
<dbReference type="PANTHER" id="PTHR22963">
    <property type="entry name" value="ENDOGLIN-RELATED"/>
    <property type="match status" value="1"/>
</dbReference>
<organism evidence="2 3">
    <name type="scientific">Megaselia scalaris</name>
    <name type="common">Humpbacked fly</name>
    <name type="synonym">Phora scalaris</name>
    <dbReference type="NCBI Taxonomy" id="36166"/>
    <lineage>
        <taxon>Eukaryota</taxon>
        <taxon>Metazoa</taxon>
        <taxon>Ecdysozoa</taxon>
        <taxon>Arthropoda</taxon>
        <taxon>Hexapoda</taxon>
        <taxon>Insecta</taxon>
        <taxon>Pterygota</taxon>
        <taxon>Neoptera</taxon>
        <taxon>Endopterygota</taxon>
        <taxon>Diptera</taxon>
        <taxon>Brachycera</taxon>
        <taxon>Muscomorpha</taxon>
        <taxon>Platypezoidea</taxon>
        <taxon>Phoridae</taxon>
        <taxon>Megaseliini</taxon>
        <taxon>Megaselia</taxon>
    </lineage>
</organism>
<evidence type="ECO:0000313" key="3">
    <source>
        <dbReference type="Proteomes" id="UP000015102"/>
    </source>
</evidence>
<reference evidence="2" key="2">
    <citation type="submission" date="2015-06" db="UniProtKB">
        <authorList>
            <consortium name="EnsemblMetazoa"/>
        </authorList>
    </citation>
    <scope>IDENTIFICATION</scope>
</reference>
<sequence length="265" mass="29231">RNPCGPFSNCVVSGNVAICSCISSYIGAPPNCRPECIVNSDCPRNNICYNEKCVDPCPGSCGVNSICNVWNHEVSCECSDHMTGNPYISCHKMELPIQEQDICTDKVCGLNAVCRNGECICVQDYFGNPYSLCKPICILNSDCPDNLSCLNRKCINPCTISVCAEKADCIVKNHSPVCTCREDSRCICREGYLGYPPYCTPECITNSDCSQSLVCRNEKCVDPCLYSCGLNAECFVIQHIPHCRCQALLTGNPYKNCFEIKSIYF</sequence>
<keyword evidence="3" id="KW-1185">Reference proteome</keyword>
<dbReference type="EMBL" id="CAQQ02086445">
    <property type="status" value="NOT_ANNOTATED_CDS"/>
    <property type="molecule type" value="Genomic_DNA"/>
</dbReference>
<dbReference type="InterPro" id="IPR048407">
    <property type="entry name" value="Dumpy_DPY"/>
</dbReference>
<dbReference type="SUPFAM" id="SSF90148">
    <property type="entry name" value="DPY module"/>
    <property type="match status" value="3"/>
</dbReference>
<dbReference type="AlphaFoldDB" id="T1H2N8"/>
<dbReference type="EMBL" id="CAQQ02086446">
    <property type="status" value="NOT_ANNOTATED_CDS"/>
    <property type="molecule type" value="Genomic_DNA"/>
</dbReference>
<name>T1H2N8_MEGSC</name>